<accession>A0ABW5WCC7</accession>
<dbReference type="InterPro" id="IPR036567">
    <property type="entry name" value="RHF-like"/>
</dbReference>
<evidence type="ECO:0000313" key="1">
    <source>
        <dbReference type="EMBL" id="MFD2801124.1"/>
    </source>
</evidence>
<comment type="caution">
    <text evidence="1">The sequence shown here is derived from an EMBL/GenBank/DDBJ whole genome shotgun (WGS) entry which is preliminary data.</text>
</comment>
<dbReference type="SUPFAM" id="SSF69754">
    <property type="entry name" value="Ribosome binding protein Y (YfiA homologue)"/>
    <property type="match status" value="1"/>
</dbReference>
<protein>
    <submittedName>
        <fullName evidence="1">Uncharacterized protein</fullName>
    </submittedName>
</protein>
<reference evidence="2" key="1">
    <citation type="journal article" date="2019" name="Int. J. Syst. Evol. Microbiol.">
        <title>The Global Catalogue of Microorganisms (GCM) 10K type strain sequencing project: providing services to taxonomists for standard genome sequencing and annotation.</title>
        <authorList>
            <consortium name="The Broad Institute Genomics Platform"/>
            <consortium name="The Broad Institute Genome Sequencing Center for Infectious Disease"/>
            <person name="Wu L."/>
            <person name="Ma J."/>
        </authorList>
    </citation>
    <scope>NUCLEOTIDE SEQUENCE [LARGE SCALE GENOMIC DNA]</scope>
    <source>
        <strain evidence="2">IBRC-M 10906</strain>
    </source>
</reference>
<proteinExistence type="predicted"/>
<evidence type="ECO:0000313" key="2">
    <source>
        <dbReference type="Proteomes" id="UP001597478"/>
    </source>
</evidence>
<name>A0ABW5WCC7_9PSEU</name>
<keyword evidence="2" id="KW-1185">Reference proteome</keyword>
<organism evidence="1 2">
    <name type="scientific">Prauserella oleivorans</name>
    <dbReference type="NCBI Taxonomy" id="1478153"/>
    <lineage>
        <taxon>Bacteria</taxon>
        <taxon>Bacillati</taxon>
        <taxon>Actinomycetota</taxon>
        <taxon>Actinomycetes</taxon>
        <taxon>Pseudonocardiales</taxon>
        <taxon>Pseudonocardiaceae</taxon>
        <taxon>Prauserella</taxon>
    </lineage>
</organism>
<sequence length="84" mass="8480">MTVGIGVDPACVGYALDQLHALSVAGLVDELRAALSRDGRRTRVQVTAVLGGRVLCASTAGDGPYTAVDDVQRVVAEEAGAVAG</sequence>
<dbReference type="RefSeq" id="WP_377478313.1">
    <property type="nucleotide sequence ID" value="NZ_JBHUNT010000001.1"/>
</dbReference>
<dbReference type="Proteomes" id="UP001597478">
    <property type="component" value="Unassembled WGS sequence"/>
</dbReference>
<gene>
    <name evidence="1" type="ORF">ACFS2C_17160</name>
</gene>
<dbReference type="EMBL" id="JBHUOF010000021">
    <property type="protein sequence ID" value="MFD2801124.1"/>
    <property type="molecule type" value="Genomic_DNA"/>
</dbReference>